<sequence length="1182" mass="133680">MPLKAASVSNQVVRKRKRKAQDEHPEHSQRSAKSQTPVLDDEGQDNLSNAANDSTTTTSVPTKTYYGGKKPRRTTKAKKPALVRRASSTLVESSMPWPEHFTKLQQVHRALNLVYTFCCTRKQLATTLDNLRATVEGHIKRALLTEDVAQITALIPRAINFAYVDEAMLQINLMGQEDNMKGRRAQDFLIMQPEPDKGEHREVLLFEFIDGDLKRQVQNAKTGEPIRATQRLRHEELKMPVFSQKQMMNLIEKRNAKFTSAINAFLDQCAEEGRSAVEILKETSLMFIPQPTESRGSTLGPQVSKLPTSIPIERKSIPEIVDEMKALEWYSGQIVPDGHRVFDPQPPIYGDLNFAMSQNLVNALYNRSNITQLYAHQAEAINNLYEGYNVIVSTSTSSGKSLIYQIPVLHQLEQEPETRAMYIFPTKALAQDQRKSMKELLRFMDGMQDIIVETFDGDTAMSDRDYIRDEGRVIFTNPDMLHLTILPQEEAWRTFLQNLRFVVVDELHVYNGLFGAHVAMIMRRLRRICAALGNRHIKFISCSATVANPETHMKTIFGVDEVRLTDFDGSPSGRKEFLCWNTPFKDPGDPTSGRGDCNTETAKLFCQLILRGVRVIAFCRVRKQCEALQAAIKTELTILERTEVTGRVMSYRGGYTPQDRRQIEREMFDGKLLGIVATTALELGVDIGSLDCVLTVGFPYTIANLRQQSGRAGRRNKDSLSVLVGDCFPTDQYYMQNPEEIFTKPNCELQVDLENMLVLEGHVQCAAHEMPITVEADTAYFGLLLPKIARERMRRDGNGFYHCNERFLPQPSRLVAIRDTEDTHFAIIDVTHGKNTVLEELEASRAFFTIYDGGIFLHQGNTYLVKEFSQERMIAKVEYVKVDWTTQQRDYTDIDPVETEAIRRIPGSRSRAFFGPIKIQQIVYGFFKIDKKRRILDAVQVDNPPIILFSKGMWLDVPKSAMDILKSRRLNIAAGIHAAEHSVLSLMPNYVISMPGDVRTECKFAVKEFAKKETQRKRPARLTFYDAKGGASGSGISTKAFEHVDSLLAQACKRLQTCHCLEGCLECCNDDRCKHANQVMSKAGAMVIVMCLLGREKEIDIDALPWGEEDTVQACIETVVEAEMVRMARGKVVDGVLIKEEEEDEDHFARSIHMFGGERSFIGVHKHKPVLGKAGETYGSWA</sequence>
<feature type="region of interest" description="Disordered" evidence="3">
    <location>
        <begin position="1"/>
        <end position="84"/>
    </location>
</feature>
<dbReference type="GeneID" id="54351297"/>
<dbReference type="PROSITE" id="PS51194">
    <property type="entry name" value="HELICASE_CTER"/>
    <property type="match status" value="1"/>
</dbReference>
<name>A0A6A5RDQ1_9PLEO</name>
<reference evidence="6" key="1">
    <citation type="journal article" date="2020" name="Stud. Mycol.">
        <title>101 Dothideomycetes genomes: a test case for predicting lifestyles and emergence of pathogens.</title>
        <authorList>
            <person name="Haridas S."/>
            <person name="Albert R."/>
            <person name="Binder M."/>
            <person name="Bloem J."/>
            <person name="Labutti K."/>
            <person name="Salamov A."/>
            <person name="Andreopoulos B."/>
            <person name="Baker S."/>
            <person name="Barry K."/>
            <person name="Bills G."/>
            <person name="Bluhm B."/>
            <person name="Cannon C."/>
            <person name="Castanera R."/>
            <person name="Culley D."/>
            <person name="Daum C."/>
            <person name="Ezra D."/>
            <person name="Gonzalez J."/>
            <person name="Henrissat B."/>
            <person name="Kuo A."/>
            <person name="Liang C."/>
            <person name="Lipzen A."/>
            <person name="Lutzoni F."/>
            <person name="Magnuson J."/>
            <person name="Mondo S."/>
            <person name="Nolan M."/>
            <person name="Ohm R."/>
            <person name="Pangilinan J."/>
            <person name="Park H.-J."/>
            <person name="Ramirez L."/>
            <person name="Alfaro M."/>
            <person name="Sun H."/>
            <person name="Tritt A."/>
            <person name="Yoshinaga Y."/>
            <person name="Zwiers L.-H."/>
            <person name="Turgeon B."/>
            <person name="Goodwin S."/>
            <person name="Spatafora J."/>
            <person name="Crous P."/>
            <person name="Grigoriev I."/>
        </authorList>
    </citation>
    <scope>NUCLEOTIDE SEQUENCE</scope>
    <source>
        <strain evidence="6">CBS 183.55</strain>
    </source>
</reference>
<dbReference type="AlphaFoldDB" id="A0A6A5RDQ1"/>
<dbReference type="CDD" id="cd17923">
    <property type="entry name" value="DEXHc_Hrq1-like"/>
    <property type="match status" value="1"/>
</dbReference>
<keyword evidence="6" id="KW-0378">Hydrolase</keyword>
<dbReference type="GO" id="GO:0005524">
    <property type="term" value="F:ATP binding"/>
    <property type="evidence" value="ECO:0007669"/>
    <property type="project" value="UniProtKB-KW"/>
</dbReference>
<dbReference type="Gene3D" id="3.40.50.300">
    <property type="entry name" value="P-loop containing nucleotide triphosphate hydrolases"/>
    <property type="match status" value="2"/>
</dbReference>
<dbReference type="PANTHER" id="PTHR47957">
    <property type="entry name" value="ATP-DEPENDENT HELICASE HRQ1"/>
    <property type="match status" value="1"/>
</dbReference>
<organism evidence="6 7">
    <name type="scientific">Didymella exigua CBS 183.55</name>
    <dbReference type="NCBI Taxonomy" id="1150837"/>
    <lineage>
        <taxon>Eukaryota</taxon>
        <taxon>Fungi</taxon>
        <taxon>Dikarya</taxon>
        <taxon>Ascomycota</taxon>
        <taxon>Pezizomycotina</taxon>
        <taxon>Dothideomycetes</taxon>
        <taxon>Pleosporomycetidae</taxon>
        <taxon>Pleosporales</taxon>
        <taxon>Pleosporineae</taxon>
        <taxon>Didymellaceae</taxon>
        <taxon>Didymella</taxon>
    </lineage>
</organism>
<dbReference type="Pfam" id="PF09369">
    <property type="entry name" value="MZB"/>
    <property type="match status" value="1"/>
</dbReference>
<dbReference type="RefSeq" id="XP_033445486.1">
    <property type="nucleotide sequence ID" value="XM_033593629.1"/>
</dbReference>
<feature type="compositionally biased region" description="Low complexity" evidence="3">
    <location>
        <begin position="54"/>
        <end position="68"/>
    </location>
</feature>
<dbReference type="GO" id="GO:0016787">
    <property type="term" value="F:hydrolase activity"/>
    <property type="evidence" value="ECO:0007669"/>
    <property type="project" value="UniProtKB-KW"/>
</dbReference>
<protein>
    <submittedName>
        <fullName evidence="6">P-loop containing nucleoside triphosphate hydrolase protein</fullName>
    </submittedName>
</protein>
<evidence type="ECO:0000313" key="6">
    <source>
        <dbReference type="EMBL" id="KAF1925234.1"/>
    </source>
</evidence>
<keyword evidence="1" id="KW-0547">Nucleotide-binding</keyword>
<dbReference type="InterPro" id="IPR055227">
    <property type="entry name" value="HRQ1_WHD"/>
</dbReference>
<dbReference type="SMART" id="SM00490">
    <property type="entry name" value="HELICc"/>
    <property type="match status" value="1"/>
</dbReference>
<evidence type="ECO:0000256" key="2">
    <source>
        <dbReference type="ARBA" id="ARBA00022840"/>
    </source>
</evidence>
<accession>A0A6A5RDQ1</accession>
<dbReference type="Pfam" id="PF00270">
    <property type="entry name" value="DEAD"/>
    <property type="match status" value="1"/>
</dbReference>
<keyword evidence="7" id="KW-1185">Reference proteome</keyword>
<proteinExistence type="predicted"/>
<dbReference type="InterPro" id="IPR011545">
    <property type="entry name" value="DEAD/DEAH_box_helicase_dom"/>
</dbReference>
<feature type="domain" description="Helicase C-terminal" evidence="5">
    <location>
        <begin position="604"/>
        <end position="757"/>
    </location>
</feature>
<dbReference type="GO" id="GO:0003676">
    <property type="term" value="F:nucleic acid binding"/>
    <property type="evidence" value="ECO:0007669"/>
    <property type="project" value="InterPro"/>
</dbReference>
<feature type="compositionally biased region" description="Basic residues" evidence="3">
    <location>
        <begin position="69"/>
        <end position="82"/>
    </location>
</feature>
<keyword evidence="2" id="KW-0067">ATP-binding</keyword>
<dbReference type="GO" id="GO:0006289">
    <property type="term" value="P:nucleotide-excision repair"/>
    <property type="evidence" value="ECO:0007669"/>
    <property type="project" value="TreeGrafter"/>
</dbReference>
<dbReference type="SUPFAM" id="SSF52540">
    <property type="entry name" value="P-loop containing nucleoside triphosphate hydrolases"/>
    <property type="match status" value="1"/>
</dbReference>
<dbReference type="PANTHER" id="PTHR47957:SF3">
    <property type="entry name" value="ATP-DEPENDENT HELICASE HRQ1"/>
    <property type="match status" value="1"/>
</dbReference>
<dbReference type="GO" id="GO:0043138">
    <property type="term" value="F:3'-5' DNA helicase activity"/>
    <property type="evidence" value="ECO:0007669"/>
    <property type="project" value="TreeGrafter"/>
</dbReference>
<dbReference type="SMART" id="SM00487">
    <property type="entry name" value="DEXDc"/>
    <property type="match status" value="1"/>
</dbReference>
<dbReference type="CDD" id="cd18797">
    <property type="entry name" value="SF2_C_Hrq"/>
    <property type="match status" value="1"/>
</dbReference>
<evidence type="ECO:0000259" key="5">
    <source>
        <dbReference type="PROSITE" id="PS51194"/>
    </source>
</evidence>
<dbReference type="InterPro" id="IPR014939">
    <property type="entry name" value="CDT1_Gemini-bd-like"/>
</dbReference>
<evidence type="ECO:0000256" key="3">
    <source>
        <dbReference type="SAM" id="MobiDB-lite"/>
    </source>
</evidence>
<dbReference type="GO" id="GO:0036297">
    <property type="term" value="P:interstrand cross-link repair"/>
    <property type="evidence" value="ECO:0007669"/>
    <property type="project" value="TreeGrafter"/>
</dbReference>
<evidence type="ECO:0000313" key="7">
    <source>
        <dbReference type="Proteomes" id="UP000800082"/>
    </source>
</evidence>
<dbReference type="InterPro" id="IPR027417">
    <property type="entry name" value="P-loop_NTPase"/>
</dbReference>
<dbReference type="EMBL" id="ML978986">
    <property type="protein sequence ID" value="KAF1925234.1"/>
    <property type="molecule type" value="Genomic_DNA"/>
</dbReference>
<feature type="domain" description="Helicase ATP-binding" evidence="4">
    <location>
        <begin position="381"/>
        <end position="564"/>
    </location>
</feature>
<evidence type="ECO:0000256" key="1">
    <source>
        <dbReference type="ARBA" id="ARBA00022741"/>
    </source>
</evidence>
<dbReference type="InterPro" id="IPR001650">
    <property type="entry name" value="Helicase_C-like"/>
</dbReference>
<evidence type="ECO:0000259" key="4">
    <source>
        <dbReference type="PROSITE" id="PS51192"/>
    </source>
</evidence>
<dbReference type="Pfam" id="PF22982">
    <property type="entry name" value="WHD_HRQ1"/>
    <property type="match status" value="1"/>
</dbReference>
<dbReference type="PROSITE" id="PS51192">
    <property type="entry name" value="HELICASE_ATP_BIND_1"/>
    <property type="match status" value="1"/>
</dbReference>
<dbReference type="OrthoDB" id="18781at2759"/>
<dbReference type="InterPro" id="IPR018973">
    <property type="entry name" value="MZB"/>
</dbReference>
<dbReference type="InterPro" id="IPR014001">
    <property type="entry name" value="Helicase_ATP-bd"/>
</dbReference>
<feature type="compositionally biased region" description="Basic and acidic residues" evidence="3">
    <location>
        <begin position="20"/>
        <end position="29"/>
    </location>
</feature>
<dbReference type="Pfam" id="PF00271">
    <property type="entry name" value="Helicase_C"/>
    <property type="match status" value="1"/>
</dbReference>
<dbReference type="Proteomes" id="UP000800082">
    <property type="component" value="Unassembled WGS sequence"/>
</dbReference>
<dbReference type="GO" id="GO:0005634">
    <property type="term" value="C:nucleus"/>
    <property type="evidence" value="ECO:0007669"/>
    <property type="project" value="TreeGrafter"/>
</dbReference>
<gene>
    <name evidence="6" type="ORF">M421DRAFT_424034</name>
</gene>
<dbReference type="Pfam" id="PF08839">
    <property type="entry name" value="CDT1"/>
    <property type="match status" value="1"/>
</dbReference>